<evidence type="ECO:0000313" key="1">
    <source>
        <dbReference type="EMBL" id="SNR75064.1"/>
    </source>
</evidence>
<dbReference type="Proteomes" id="UP000198337">
    <property type="component" value="Unassembled WGS sequence"/>
</dbReference>
<protein>
    <submittedName>
        <fullName evidence="1">Uncharacterized protein</fullName>
    </submittedName>
</protein>
<reference evidence="1 2" key="1">
    <citation type="submission" date="2017-06" db="EMBL/GenBank/DDBJ databases">
        <authorList>
            <person name="Varghese N."/>
            <person name="Submissions S."/>
        </authorList>
    </citation>
    <scope>NUCLEOTIDE SEQUENCE [LARGE SCALE GENOMIC DNA]</scope>
    <source>
        <strain evidence="1 2">DSM 19840</strain>
    </source>
</reference>
<accession>A0ABY1SM06</accession>
<comment type="caution">
    <text evidence="1">The sequence shown here is derived from an EMBL/GenBank/DDBJ whole genome shotgun (WGS) entry which is preliminary data.</text>
</comment>
<dbReference type="EMBL" id="FZNV01000008">
    <property type="protein sequence ID" value="SNR75064.1"/>
    <property type="molecule type" value="Genomic_DNA"/>
</dbReference>
<proteinExistence type="predicted"/>
<evidence type="ECO:0000313" key="2">
    <source>
        <dbReference type="Proteomes" id="UP000198337"/>
    </source>
</evidence>
<name>A0ABY1SM06_9FLAO</name>
<gene>
    <name evidence="1" type="ORF">SAMN04488009_3587</name>
</gene>
<keyword evidence="2" id="KW-1185">Reference proteome</keyword>
<dbReference type="RefSeq" id="WP_089262639.1">
    <property type="nucleotide sequence ID" value="NZ_FZNV01000008.1"/>
</dbReference>
<sequence length="207" mass="24006">MIFKTTNGQQLDGKWILKEVGYKEFKKNPGLQILNFETNKAGLFTNLQLTKSELDLNVKDNTLILENGEKYADLKLLNENFLRLLVNGTFNDDNVIIEMDFVRLLPTKTDLSQEEIESLNFEFQVEGKSKTKIAFNKELWDKKKLKELEWKEGSKWIIEKLESTYFISIFKRGRKGVTLPISEVNENVLKFYGVPNETGEVVATRTE</sequence>
<organism evidence="1 2">
    <name type="scientific">Maribacter sedimenticola</name>
    <dbReference type="NCBI Taxonomy" id="228956"/>
    <lineage>
        <taxon>Bacteria</taxon>
        <taxon>Pseudomonadati</taxon>
        <taxon>Bacteroidota</taxon>
        <taxon>Flavobacteriia</taxon>
        <taxon>Flavobacteriales</taxon>
        <taxon>Flavobacteriaceae</taxon>
        <taxon>Maribacter</taxon>
    </lineage>
</organism>